<protein>
    <submittedName>
        <fullName evidence="4">Putative circularly permuted ATP-grasp superfamily protein</fullName>
    </submittedName>
</protein>
<dbReference type="InterPro" id="IPR025841">
    <property type="entry name" value="CP_ATPgrasp_2"/>
</dbReference>
<dbReference type="Proteomes" id="UP000293433">
    <property type="component" value="Unassembled WGS sequence"/>
</dbReference>
<evidence type="ECO:0000313" key="4">
    <source>
        <dbReference type="EMBL" id="RZS58003.1"/>
    </source>
</evidence>
<evidence type="ECO:0000259" key="3">
    <source>
        <dbReference type="Pfam" id="PF14403"/>
    </source>
</evidence>
<comment type="caution">
    <text evidence="4">The sequence shown here is derived from an EMBL/GenBank/DDBJ whole genome shotgun (WGS) entry which is preliminary data.</text>
</comment>
<dbReference type="AlphaFoldDB" id="A0A4Q7LUG3"/>
<feature type="domain" description="DUF403" evidence="2">
    <location>
        <begin position="626"/>
        <end position="942"/>
    </location>
</feature>
<feature type="domain" description="Circularly permuted ATP-grasp type 2" evidence="3">
    <location>
        <begin position="161"/>
        <end position="540"/>
    </location>
</feature>
<dbReference type="OrthoDB" id="9804079at2"/>
<dbReference type="Pfam" id="PF04168">
    <property type="entry name" value="Alpha-E"/>
    <property type="match status" value="1"/>
</dbReference>
<sequence>MPPMQSSLLSDDDLPDPAALAAAAAGRGTPGHYDELRGTLSRADHKVVADSAAAVTSALTGATAVDADADDADDSDSDKDDEPTDPPEAAEDVDAAAGALPARGLAPVWRDFFGSTGLDGWQDLGSRQARVQRRVRDDGATYNVYADGSHSERTWPLEMLPLVISAPEWARIERGVRQRARMLEAALADIYGPQHLLREGVLPASLVLAHPQYLRPMHGVKPAGGAWLHLLAIDLARGPDGHWWVVDRRTQAPSGLGYLLENRLIIAQQFPEAFRDMKVQRVAATFRALMDGLLRSSPAGERSRVALLTPGPRNETYFEHVFLARYLGVSLVEGSDLTVRDQRLYLKTLHGLERVHVLLRRVDDEWLDPLELRPESALGVPGLLQAVRAGEVVLANAPGAGVLETPGLTAFWPGVARRLLGEELKLPATTSWWCGEASVWAASRDRLADYVIVPTFPAGPVTQGFEPVLGSELDAASRRAWQARIDANPSAYTLMGRVRPSELPVWRDGRLEPRPVVLRVYAMNDGQGGWCVLPGGLTRVGLRPGESPSAAPAAPVAGAAAGIGAGIATGAGVPSGKGGADVYLSIQRGSASTDTWVLTDGEVDPTSLLPPPLAPIELAHWHRVITSRSAENLFWLGRYTERAENTVRLARLALEGLPGASPQVLEVLHALLLRHGLIGPGVPSPALPSPQAGRLFERALVRSLGDAVAGPSVAYNLRALRGCAEALRERLSTEHWAMIQELEQRFSSEMAEVLAAEGHEPLSDVLTVLGGAMMRLSAVTGAQTDRMTRDDGWRLLSVGRQIERLDMLSHALGLCFERGLSRLDDGFALMLGLFESTITYRANFQARREVLPLVHLLVLDTDNPRSLAWVARTMRDRLKKLARHDPVWADAIAERLPQPGTWSLETLAGADEAGQHVALIAALRSCSQAALDLSNEISQHLFSHVGSADRAVWQ</sequence>
<feature type="compositionally biased region" description="Acidic residues" evidence="1">
    <location>
        <begin position="67"/>
        <end position="89"/>
    </location>
</feature>
<accession>A0A4Q7LUG3</accession>
<evidence type="ECO:0000313" key="5">
    <source>
        <dbReference type="Proteomes" id="UP000293433"/>
    </source>
</evidence>
<dbReference type="EMBL" id="SGWV01000007">
    <property type="protein sequence ID" value="RZS58003.1"/>
    <property type="molecule type" value="Genomic_DNA"/>
</dbReference>
<dbReference type="InterPro" id="IPR051680">
    <property type="entry name" value="ATP-dep_Glu-Cys_Ligase-2"/>
</dbReference>
<dbReference type="SUPFAM" id="SSF56059">
    <property type="entry name" value="Glutathione synthetase ATP-binding domain-like"/>
    <property type="match status" value="1"/>
</dbReference>
<organism evidence="4 5">
    <name type="scientific">Sphaerotilus mobilis</name>
    <dbReference type="NCBI Taxonomy" id="47994"/>
    <lineage>
        <taxon>Bacteria</taxon>
        <taxon>Pseudomonadati</taxon>
        <taxon>Pseudomonadota</taxon>
        <taxon>Betaproteobacteria</taxon>
        <taxon>Burkholderiales</taxon>
        <taxon>Sphaerotilaceae</taxon>
        <taxon>Sphaerotilus</taxon>
    </lineage>
</organism>
<dbReference type="Pfam" id="PF14403">
    <property type="entry name" value="CP_ATPgrasp_2"/>
    <property type="match status" value="1"/>
</dbReference>
<keyword evidence="5" id="KW-1185">Reference proteome</keyword>
<gene>
    <name evidence="4" type="ORF">EV685_0280</name>
</gene>
<proteinExistence type="predicted"/>
<name>A0A4Q7LUG3_9BURK</name>
<reference evidence="4 5" key="1">
    <citation type="submission" date="2019-02" db="EMBL/GenBank/DDBJ databases">
        <title>Genomic Encyclopedia of Type Strains, Phase IV (KMG-IV): sequencing the most valuable type-strain genomes for metagenomic binning, comparative biology and taxonomic classification.</title>
        <authorList>
            <person name="Goeker M."/>
        </authorList>
    </citation>
    <scope>NUCLEOTIDE SEQUENCE [LARGE SCALE GENOMIC DNA]</scope>
    <source>
        <strain evidence="4 5">DSM 10617</strain>
    </source>
</reference>
<evidence type="ECO:0000256" key="1">
    <source>
        <dbReference type="SAM" id="MobiDB-lite"/>
    </source>
</evidence>
<dbReference type="Gene3D" id="3.40.50.11290">
    <property type="match status" value="1"/>
</dbReference>
<feature type="region of interest" description="Disordered" evidence="1">
    <location>
        <begin position="60"/>
        <end position="89"/>
    </location>
</feature>
<dbReference type="PANTHER" id="PTHR34595:SF2">
    <property type="entry name" value="BLR2978 PROTEIN"/>
    <property type="match status" value="1"/>
</dbReference>
<evidence type="ECO:0000259" key="2">
    <source>
        <dbReference type="Pfam" id="PF04168"/>
    </source>
</evidence>
<dbReference type="InterPro" id="IPR007296">
    <property type="entry name" value="DUF403"/>
</dbReference>
<dbReference type="PANTHER" id="PTHR34595">
    <property type="entry name" value="BLR5612 PROTEIN"/>
    <property type="match status" value="1"/>
</dbReference>